<dbReference type="Gene3D" id="3.30.160.60">
    <property type="entry name" value="Classic Zinc Finger"/>
    <property type="match status" value="1"/>
</dbReference>
<protein>
    <recommendedName>
        <fullName evidence="7">Endolytic murein transglycosylase</fullName>
        <ecNumber evidence="7">4.2.2.29</ecNumber>
    </recommendedName>
    <alternativeName>
        <fullName evidence="7">Peptidoglycan lytic transglycosylase</fullName>
    </alternativeName>
    <alternativeName>
        <fullName evidence="7">Peptidoglycan polymerization terminase</fullName>
    </alternativeName>
</protein>
<dbReference type="HAMAP" id="MF_02065">
    <property type="entry name" value="MltG"/>
    <property type="match status" value="1"/>
</dbReference>
<gene>
    <name evidence="7" type="primary">mltG</name>
    <name evidence="8" type="ORF">AV926_03200</name>
</gene>
<comment type="catalytic activity">
    <reaction evidence="7">
        <text>a peptidoglycan chain = a peptidoglycan chain with N-acetyl-1,6-anhydromuramyl-[peptide] at the reducing end + a peptidoglycan chain with N-acetylglucosamine at the non-reducing end.</text>
        <dbReference type="EC" id="4.2.2.29"/>
    </reaction>
</comment>
<keyword evidence="6 7" id="KW-0961">Cell wall biogenesis/degradation</keyword>
<evidence type="ECO:0000256" key="5">
    <source>
        <dbReference type="ARBA" id="ARBA00023239"/>
    </source>
</evidence>
<feature type="site" description="Important for catalytic activity" evidence="7">
    <location>
        <position position="215"/>
    </location>
</feature>
<keyword evidence="9" id="KW-1185">Reference proteome</keyword>
<dbReference type="PANTHER" id="PTHR30518:SF2">
    <property type="entry name" value="ENDOLYTIC MUREIN TRANSGLYCOSYLASE"/>
    <property type="match status" value="1"/>
</dbReference>
<keyword evidence="5 7" id="KW-0456">Lyase</keyword>
<dbReference type="PANTHER" id="PTHR30518">
    <property type="entry name" value="ENDOLYTIC MUREIN TRANSGLYCOSYLASE"/>
    <property type="match status" value="1"/>
</dbReference>
<dbReference type="EC" id="4.2.2.29" evidence="7"/>
<reference evidence="8 9" key="1">
    <citation type="submission" date="2016-01" db="EMBL/GenBank/DDBJ databases">
        <title>Whole genome sequencing of Myroides marinus L41.</title>
        <authorList>
            <person name="Hong K.W."/>
        </authorList>
    </citation>
    <scope>NUCLEOTIDE SEQUENCE [LARGE SCALE GENOMIC DNA]</scope>
    <source>
        <strain evidence="8 9">L41</strain>
    </source>
</reference>
<keyword evidence="2 7" id="KW-0812">Transmembrane</keyword>
<comment type="similarity">
    <text evidence="7">Belongs to the transglycosylase MltG family.</text>
</comment>
<dbReference type="OrthoDB" id="9814591at2"/>
<proteinExistence type="inferred from homology"/>
<dbReference type="GO" id="GO:0005886">
    <property type="term" value="C:plasma membrane"/>
    <property type="evidence" value="ECO:0007669"/>
    <property type="project" value="UniProtKB-SubCell"/>
</dbReference>
<dbReference type="InterPro" id="IPR003770">
    <property type="entry name" value="MLTG-like"/>
</dbReference>
<dbReference type="NCBIfam" id="TIGR00247">
    <property type="entry name" value="endolytic transglycosylase MltG"/>
    <property type="match status" value="1"/>
</dbReference>
<dbReference type="RefSeq" id="WP_038986327.1">
    <property type="nucleotide sequence ID" value="NZ_JACAJT010000001.1"/>
</dbReference>
<name>A0A161SCP5_9FLAO</name>
<evidence type="ECO:0000256" key="6">
    <source>
        <dbReference type="ARBA" id="ARBA00023316"/>
    </source>
</evidence>
<organism evidence="8 9">
    <name type="scientific">Myroides marinus</name>
    <dbReference type="NCBI Taxonomy" id="703342"/>
    <lineage>
        <taxon>Bacteria</taxon>
        <taxon>Pseudomonadati</taxon>
        <taxon>Bacteroidota</taxon>
        <taxon>Flavobacteriia</taxon>
        <taxon>Flavobacteriales</taxon>
        <taxon>Flavobacteriaceae</taxon>
        <taxon>Myroides</taxon>
    </lineage>
</organism>
<comment type="caution">
    <text evidence="8">The sequence shown here is derived from an EMBL/GenBank/DDBJ whole genome shotgun (WGS) entry which is preliminary data.</text>
</comment>
<dbReference type="Proteomes" id="UP000076630">
    <property type="component" value="Unassembled WGS sequence"/>
</dbReference>
<dbReference type="GO" id="GO:0009252">
    <property type="term" value="P:peptidoglycan biosynthetic process"/>
    <property type="evidence" value="ECO:0007669"/>
    <property type="project" value="UniProtKB-UniRule"/>
</dbReference>
<dbReference type="GO" id="GO:0071555">
    <property type="term" value="P:cell wall organization"/>
    <property type="evidence" value="ECO:0007669"/>
    <property type="project" value="UniProtKB-KW"/>
</dbReference>
<evidence type="ECO:0000256" key="3">
    <source>
        <dbReference type="ARBA" id="ARBA00022989"/>
    </source>
</evidence>
<dbReference type="AlphaFoldDB" id="A0A161SCP5"/>
<evidence type="ECO:0000313" key="8">
    <source>
        <dbReference type="EMBL" id="KZE83926.1"/>
    </source>
</evidence>
<comment type="subcellular location">
    <subcellularLocation>
        <location evidence="7">Cell membrane</location>
        <topology evidence="7">Single-pass membrane protein</topology>
    </subcellularLocation>
</comment>
<evidence type="ECO:0000313" key="9">
    <source>
        <dbReference type="Proteomes" id="UP000076630"/>
    </source>
</evidence>
<keyword evidence="1 7" id="KW-1003">Cell membrane</keyword>
<dbReference type="Pfam" id="PF02618">
    <property type="entry name" value="YceG"/>
    <property type="match status" value="1"/>
</dbReference>
<keyword evidence="3 7" id="KW-1133">Transmembrane helix</keyword>
<comment type="function">
    <text evidence="7">Functions as a peptidoglycan terminase that cleaves nascent peptidoglycan strands endolytically to terminate their elongation.</text>
</comment>
<sequence length="345" mass="39865">MKLKNILVILVVLGGFGLLGYLYVWYGKAFKPNLQNWNEEQYVYIKQDDNFLTVLKLLEPHLKDKAGFEEIAEQRSYPSNVVSGKFKLTNGMNSYDIIQALKSNIPVKLTFNNIERLEDFAGKLGTMFETDSIGFMETFYEPKFLEEHGFTKENVFTCFLPQTYEFYWNVNPLKMRNKFEKEYIRFWNEERQQKAKALGLTPVEVSILASIVQKETSKSEEKSRVAGVYLNRIKLGMPLQADPTVVFAKKLYTNDFKQIIKRVYLKDTQIPSPYNTYQNVGLPPGPIFMSDQSSIDAVLNAEKHDYVFFCASVERMGYHEFAVTLAQHNANSKKYSAWLNEAGIN</sequence>
<keyword evidence="4 7" id="KW-0472">Membrane</keyword>
<evidence type="ECO:0000256" key="1">
    <source>
        <dbReference type="ARBA" id="ARBA00022475"/>
    </source>
</evidence>
<feature type="transmembrane region" description="Helical" evidence="7">
    <location>
        <begin position="7"/>
        <end position="26"/>
    </location>
</feature>
<evidence type="ECO:0000256" key="4">
    <source>
        <dbReference type="ARBA" id="ARBA00023136"/>
    </source>
</evidence>
<evidence type="ECO:0000256" key="7">
    <source>
        <dbReference type="HAMAP-Rule" id="MF_02065"/>
    </source>
</evidence>
<dbReference type="EMBL" id="LQNU01000033">
    <property type="protein sequence ID" value="KZE83926.1"/>
    <property type="molecule type" value="Genomic_DNA"/>
</dbReference>
<accession>A0A161SCP5</accession>
<dbReference type="GO" id="GO:0008932">
    <property type="term" value="F:lytic endotransglycosylase activity"/>
    <property type="evidence" value="ECO:0007669"/>
    <property type="project" value="UniProtKB-UniRule"/>
</dbReference>
<evidence type="ECO:0000256" key="2">
    <source>
        <dbReference type="ARBA" id="ARBA00022692"/>
    </source>
</evidence>